<feature type="region of interest" description="Disordered" evidence="1">
    <location>
        <begin position="1"/>
        <end position="76"/>
    </location>
</feature>
<evidence type="ECO:0000313" key="2">
    <source>
        <dbReference type="EMBL" id="MCI36558.1"/>
    </source>
</evidence>
<comment type="caution">
    <text evidence="2">The sequence shown here is derived from an EMBL/GenBank/DDBJ whole genome shotgun (WGS) entry which is preliminary data.</text>
</comment>
<evidence type="ECO:0000256" key="1">
    <source>
        <dbReference type="SAM" id="MobiDB-lite"/>
    </source>
</evidence>
<protein>
    <submittedName>
        <fullName evidence="2">Uncharacterized protein</fullName>
    </submittedName>
</protein>
<dbReference type="AlphaFoldDB" id="A0A392RIZ1"/>
<keyword evidence="3" id="KW-1185">Reference proteome</keyword>
<accession>A0A392RIZ1</accession>
<feature type="compositionally biased region" description="Basic and acidic residues" evidence="1">
    <location>
        <begin position="1"/>
        <end position="19"/>
    </location>
</feature>
<organism evidence="2 3">
    <name type="scientific">Trifolium medium</name>
    <dbReference type="NCBI Taxonomy" id="97028"/>
    <lineage>
        <taxon>Eukaryota</taxon>
        <taxon>Viridiplantae</taxon>
        <taxon>Streptophyta</taxon>
        <taxon>Embryophyta</taxon>
        <taxon>Tracheophyta</taxon>
        <taxon>Spermatophyta</taxon>
        <taxon>Magnoliopsida</taxon>
        <taxon>eudicotyledons</taxon>
        <taxon>Gunneridae</taxon>
        <taxon>Pentapetalae</taxon>
        <taxon>rosids</taxon>
        <taxon>fabids</taxon>
        <taxon>Fabales</taxon>
        <taxon>Fabaceae</taxon>
        <taxon>Papilionoideae</taxon>
        <taxon>50 kb inversion clade</taxon>
        <taxon>NPAAA clade</taxon>
        <taxon>Hologalegina</taxon>
        <taxon>IRL clade</taxon>
        <taxon>Trifolieae</taxon>
        <taxon>Trifolium</taxon>
    </lineage>
</organism>
<dbReference type="EMBL" id="LXQA010234931">
    <property type="protein sequence ID" value="MCI36558.1"/>
    <property type="molecule type" value="Genomic_DNA"/>
</dbReference>
<sequence length="87" mass="9970">MDKRSSRLQKQADYEFDKHKQSKKPCTRDLDKKDVKTDLKAPQEDVKTDLKAPQEDVKTDPKAPMTDPKDNEPIIDDFSGVVHCPIC</sequence>
<feature type="compositionally biased region" description="Basic and acidic residues" evidence="1">
    <location>
        <begin position="26"/>
        <end position="72"/>
    </location>
</feature>
<dbReference type="Proteomes" id="UP000265520">
    <property type="component" value="Unassembled WGS sequence"/>
</dbReference>
<name>A0A392RIZ1_9FABA</name>
<proteinExistence type="predicted"/>
<reference evidence="2 3" key="1">
    <citation type="journal article" date="2018" name="Front. Plant Sci.">
        <title>Red Clover (Trifolium pratense) and Zigzag Clover (T. medium) - A Picture of Genomic Similarities and Differences.</title>
        <authorList>
            <person name="Dluhosova J."/>
            <person name="Istvanek J."/>
            <person name="Nedelnik J."/>
            <person name="Repkova J."/>
        </authorList>
    </citation>
    <scope>NUCLEOTIDE SEQUENCE [LARGE SCALE GENOMIC DNA]</scope>
    <source>
        <strain evidence="3">cv. 10/8</strain>
        <tissue evidence="2">Leaf</tissue>
    </source>
</reference>
<evidence type="ECO:0000313" key="3">
    <source>
        <dbReference type="Proteomes" id="UP000265520"/>
    </source>
</evidence>